<dbReference type="GO" id="GO:0003677">
    <property type="term" value="F:DNA binding"/>
    <property type="evidence" value="ECO:0007669"/>
    <property type="project" value="InterPro"/>
</dbReference>
<organism evidence="1 2">
    <name type="scientific">Salipiger abyssi</name>
    <dbReference type="NCBI Taxonomy" id="1250539"/>
    <lineage>
        <taxon>Bacteria</taxon>
        <taxon>Pseudomonadati</taxon>
        <taxon>Pseudomonadota</taxon>
        <taxon>Alphaproteobacteria</taxon>
        <taxon>Rhodobacterales</taxon>
        <taxon>Roseobacteraceae</taxon>
        <taxon>Salipiger</taxon>
    </lineage>
</organism>
<sequence>MTDPRLDEAKAISAREMVDRLGIVGLKASGGELIGPCPLCGGRDRFAINLSSHAFLCRRCDIRGGDNIALVMAVLGCDFRAALTWLCGDAPAQVDPGELARRRQRGRSGRAVIARRRIGIASGPLLTRARSGRGHDRAPRAWCGPI</sequence>
<dbReference type="GO" id="GO:0008270">
    <property type="term" value="F:zinc ion binding"/>
    <property type="evidence" value="ECO:0007669"/>
    <property type="project" value="InterPro"/>
</dbReference>
<accession>A0A1P8UPB3</accession>
<dbReference type="GO" id="GO:0004386">
    <property type="term" value="F:helicase activity"/>
    <property type="evidence" value="ECO:0007669"/>
    <property type="project" value="UniProtKB-KW"/>
</dbReference>
<keyword evidence="1" id="KW-0378">Hydrolase</keyword>
<dbReference type="Gene3D" id="3.90.580.10">
    <property type="entry name" value="Zinc finger, CHC2-type domain"/>
    <property type="match status" value="1"/>
</dbReference>
<dbReference type="SUPFAM" id="SSF57783">
    <property type="entry name" value="Zinc beta-ribbon"/>
    <property type="match status" value="1"/>
</dbReference>
<dbReference type="Proteomes" id="UP000187059">
    <property type="component" value="Chromosome"/>
</dbReference>
<keyword evidence="1" id="KW-0547">Nucleotide-binding</keyword>
<evidence type="ECO:0000313" key="2">
    <source>
        <dbReference type="Proteomes" id="UP000187059"/>
    </source>
</evidence>
<dbReference type="KEGG" id="paby:Ga0080574_TMP909"/>
<dbReference type="STRING" id="1250539.Ga0080574_TMP909"/>
<reference evidence="1 2" key="1">
    <citation type="submission" date="2016-04" db="EMBL/GenBank/DDBJ databases">
        <title>Deep-sea bacteria in the southern Pacific.</title>
        <authorList>
            <person name="Tang K."/>
        </authorList>
    </citation>
    <scope>NUCLEOTIDE SEQUENCE [LARGE SCALE GENOMIC DNA]</scope>
    <source>
        <strain evidence="1 2">JLT2014</strain>
    </source>
</reference>
<keyword evidence="1" id="KW-0067">ATP-binding</keyword>
<dbReference type="AlphaFoldDB" id="A0A1P8UPB3"/>
<keyword evidence="1" id="KW-0347">Helicase</keyword>
<proteinExistence type="predicted"/>
<evidence type="ECO:0000313" key="1">
    <source>
        <dbReference type="EMBL" id="APZ51243.1"/>
    </source>
</evidence>
<dbReference type="InterPro" id="IPR036977">
    <property type="entry name" value="DNA_primase_Znf_CHC2"/>
</dbReference>
<dbReference type="GO" id="GO:0006260">
    <property type="term" value="P:DNA replication"/>
    <property type="evidence" value="ECO:0007669"/>
    <property type="project" value="InterPro"/>
</dbReference>
<dbReference type="OrthoDB" id="9811157at2"/>
<dbReference type="EMBL" id="CP015093">
    <property type="protein sequence ID" value="APZ51243.1"/>
    <property type="molecule type" value="Genomic_DNA"/>
</dbReference>
<keyword evidence="2" id="KW-1185">Reference proteome</keyword>
<protein>
    <submittedName>
        <fullName evidence="1">Zinc-binding protein, primase-helicase</fullName>
    </submittedName>
</protein>
<dbReference type="RefSeq" id="WP_156876290.1">
    <property type="nucleotide sequence ID" value="NZ_CP015093.1"/>
</dbReference>
<gene>
    <name evidence="1" type="ORF">Ga0080574_TMP909</name>
</gene>
<name>A0A1P8UPB3_9RHOB</name>